<dbReference type="PRINTS" id="PR00039">
    <property type="entry name" value="HTHLYSR"/>
</dbReference>
<dbReference type="STRING" id="1792290.MSP8886_03685"/>
<proteinExistence type="inferred from homology"/>
<dbReference type="InterPro" id="IPR000847">
    <property type="entry name" value="LysR_HTH_N"/>
</dbReference>
<name>A0A1A8TTK8_9GAMM</name>
<dbReference type="Gene3D" id="1.10.10.10">
    <property type="entry name" value="Winged helix-like DNA-binding domain superfamily/Winged helix DNA-binding domain"/>
    <property type="match status" value="1"/>
</dbReference>
<dbReference type="PANTHER" id="PTHR30126:SF39">
    <property type="entry name" value="HTH-TYPE TRANSCRIPTIONAL REGULATOR CYSL"/>
    <property type="match status" value="1"/>
</dbReference>
<dbReference type="InterPro" id="IPR036390">
    <property type="entry name" value="WH_DNA-bd_sf"/>
</dbReference>
<reference evidence="6 7" key="1">
    <citation type="submission" date="2016-06" db="EMBL/GenBank/DDBJ databases">
        <authorList>
            <person name="Kjaerup R.B."/>
            <person name="Dalgaard T.S."/>
            <person name="Juul-Madsen H.R."/>
        </authorList>
    </citation>
    <scope>NUCLEOTIDE SEQUENCE [LARGE SCALE GENOMIC DNA]</scope>
    <source>
        <strain evidence="6 7">CECT 8886</strain>
    </source>
</reference>
<evidence type="ECO:0000256" key="2">
    <source>
        <dbReference type="ARBA" id="ARBA00023015"/>
    </source>
</evidence>
<protein>
    <submittedName>
        <fullName evidence="6">Chromosome initiation inhibitor</fullName>
    </submittedName>
</protein>
<dbReference type="PROSITE" id="PS50931">
    <property type="entry name" value="HTH_LYSR"/>
    <property type="match status" value="1"/>
</dbReference>
<dbReference type="InterPro" id="IPR005119">
    <property type="entry name" value="LysR_subst-bd"/>
</dbReference>
<dbReference type="PANTHER" id="PTHR30126">
    <property type="entry name" value="HTH-TYPE TRANSCRIPTIONAL REGULATOR"/>
    <property type="match status" value="1"/>
</dbReference>
<dbReference type="OrthoDB" id="8557381at2"/>
<dbReference type="RefSeq" id="WP_067019238.1">
    <property type="nucleotide sequence ID" value="NZ_FLOB01000012.1"/>
</dbReference>
<keyword evidence="2" id="KW-0805">Transcription regulation</keyword>
<gene>
    <name evidence="6" type="primary">iciA_2</name>
    <name evidence="6" type="ORF">MSP8886_03685</name>
</gene>
<dbReference type="AlphaFoldDB" id="A0A1A8TTK8"/>
<dbReference type="Proteomes" id="UP000092544">
    <property type="component" value="Unassembled WGS sequence"/>
</dbReference>
<keyword evidence="3" id="KW-0238">DNA-binding</keyword>
<dbReference type="Gene3D" id="3.40.190.290">
    <property type="match status" value="1"/>
</dbReference>
<dbReference type="GO" id="GO:0000976">
    <property type="term" value="F:transcription cis-regulatory region binding"/>
    <property type="evidence" value="ECO:0007669"/>
    <property type="project" value="TreeGrafter"/>
</dbReference>
<sequence length="300" mass="32788">MSLPRMRTFMEVFRQRSISGAARSLNLTQPAVSQHIAGLEVAIGRPLFERSPTGVEPTSAAIELAMDIGDKLDAVEAALASARARSMDISGVLQIVGHADFMAEILSERLLPLLEDGVKVRMHTGNGNMVSSMLLEGHCDLGISAHPVIDSRLKSERIYTSRVLPVASPQVAARLTSAPDFASAIRAEPLLAYNLELSLVDSWLQKNHISIEGLVPAMVGQDLRAQRKLLSQGFGWSVMPEFLCQEQILSGQLMEIPSPVGTRDIQYFLIWLPSALRQVRVAHARQALLTPLREPSSPSR</sequence>
<evidence type="ECO:0000259" key="5">
    <source>
        <dbReference type="PROSITE" id="PS50931"/>
    </source>
</evidence>
<evidence type="ECO:0000256" key="4">
    <source>
        <dbReference type="ARBA" id="ARBA00023163"/>
    </source>
</evidence>
<dbReference type="Pfam" id="PF00126">
    <property type="entry name" value="HTH_1"/>
    <property type="match status" value="1"/>
</dbReference>
<dbReference type="CDD" id="cd05466">
    <property type="entry name" value="PBP2_LTTR_substrate"/>
    <property type="match status" value="1"/>
</dbReference>
<evidence type="ECO:0000313" key="6">
    <source>
        <dbReference type="EMBL" id="SBS36402.1"/>
    </source>
</evidence>
<dbReference type="InterPro" id="IPR036388">
    <property type="entry name" value="WH-like_DNA-bd_sf"/>
</dbReference>
<evidence type="ECO:0000256" key="1">
    <source>
        <dbReference type="ARBA" id="ARBA00009437"/>
    </source>
</evidence>
<feature type="domain" description="HTH lysR-type" evidence="5">
    <location>
        <begin position="1"/>
        <end position="58"/>
    </location>
</feature>
<evidence type="ECO:0000256" key="3">
    <source>
        <dbReference type="ARBA" id="ARBA00023125"/>
    </source>
</evidence>
<dbReference type="SUPFAM" id="SSF46785">
    <property type="entry name" value="Winged helix' DNA-binding domain"/>
    <property type="match status" value="1"/>
</dbReference>
<accession>A0A1A8TTK8</accession>
<dbReference type="EMBL" id="FLOB01000012">
    <property type="protein sequence ID" value="SBS36402.1"/>
    <property type="molecule type" value="Genomic_DNA"/>
</dbReference>
<comment type="similarity">
    <text evidence="1">Belongs to the LysR transcriptional regulatory family.</text>
</comment>
<dbReference type="SUPFAM" id="SSF53850">
    <property type="entry name" value="Periplasmic binding protein-like II"/>
    <property type="match status" value="1"/>
</dbReference>
<organism evidence="6 7">
    <name type="scientific">Marinomonas spartinae</name>
    <dbReference type="NCBI Taxonomy" id="1792290"/>
    <lineage>
        <taxon>Bacteria</taxon>
        <taxon>Pseudomonadati</taxon>
        <taxon>Pseudomonadota</taxon>
        <taxon>Gammaproteobacteria</taxon>
        <taxon>Oceanospirillales</taxon>
        <taxon>Oceanospirillaceae</taxon>
        <taxon>Marinomonas</taxon>
    </lineage>
</organism>
<keyword evidence="4" id="KW-0804">Transcription</keyword>
<evidence type="ECO:0000313" key="7">
    <source>
        <dbReference type="Proteomes" id="UP000092544"/>
    </source>
</evidence>
<dbReference type="GO" id="GO:0003700">
    <property type="term" value="F:DNA-binding transcription factor activity"/>
    <property type="evidence" value="ECO:0007669"/>
    <property type="project" value="InterPro"/>
</dbReference>
<dbReference type="Pfam" id="PF03466">
    <property type="entry name" value="LysR_substrate"/>
    <property type="match status" value="1"/>
</dbReference>
<keyword evidence="7" id="KW-1185">Reference proteome</keyword>